<dbReference type="Gene3D" id="2.60.40.1080">
    <property type="match status" value="2"/>
</dbReference>
<dbReference type="EMBL" id="AZCX01000002">
    <property type="protein sequence ID" value="KRK49036.1"/>
    <property type="molecule type" value="Genomic_DNA"/>
</dbReference>
<comment type="caution">
    <text evidence="2">The sequence shown here is derived from an EMBL/GenBank/DDBJ whole genome shotgun (WGS) entry which is preliminary data.</text>
</comment>
<dbReference type="SMART" id="SM00635">
    <property type="entry name" value="BID_2"/>
    <property type="match status" value="2"/>
</dbReference>
<sequence length="235" mass="23541">MADEKYTLNVFQGDKQVGTGDSAKVHVDLEAKEYPAGTFTGELVNAEGAKSKRFDFPAVTVVPKTVAVTGVTMSQATATGDIGKTVVLTATVAPETATDKTVVWASSDDKIATVKDGTVTFVAAGTADITATVGGKSATTKVTVKTPVVAVTKITLDPATASVEAGKTVALTAKVEPDNATDKTVAWTSSDDKIATVKDGTVTGVVAGEATITGTSADGKVTGTATVTVTAPAAG</sequence>
<dbReference type="Pfam" id="PF02368">
    <property type="entry name" value="Big_2"/>
    <property type="match status" value="2"/>
</dbReference>
<evidence type="ECO:0000313" key="3">
    <source>
        <dbReference type="Proteomes" id="UP000050911"/>
    </source>
</evidence>
<evidence type="ECO:0000259" key="1">
    <source>
        <dbReference type="SMART" id="SM00635"/>
    </source>
</evidence>
<dbReference type="AlphaFoldDB" id="A0A0R1HRD2"/>
<dbReference type="SUPFAM" id="SSF49373">
    <property type="entry name" value="Invasin/intimin cell-adhesion fragments"/>
    <property type="match status" value="2"/>
</dbReference>
<feature type="domain" description="BIG2" evidence="1">
    <location>
        <begin position="67"/>
        <end position="143"/>
    </location>
</feature>
<reference evidence="2 3" key="1">
    <citation type="journal article" date="2015" name="Genome Announc.">
        <title>Expanding the biotechnology potential of lactobacilli through comparative genomics of 213 strains and associated genera.</title>
        <authorList>
            <person name="Sun Z."/>
            <person name="Harris H.M."/>
            <person name="McCann A."/>
            <person name="Guo C."/>
            <person name="Argimon S."/>
            <person name="Zhang W."/>
            <person name="Yang X."/>
            <person name="Jeffery I.B."/>
            <person name="Cooney J.C."/>
            <person name="Kagawa T.F."/>
            <person name="Liu W."/>
            <person name="Song Y."/>
            <person name="Salvetti E."/>
            <person name="Wrobel A."/>
            <person name="Rasinkangas P."/>
            <person name="Parkhill J."/>
            <person name="Rea M.C."/>
            <person name="O'Sullivan O."/>
            <person name="Ritari J."/>
            <person name="Douillard F.P."/>
            <person name="Paul Ross R."/>
            <person name="Yang R."/>
            <person name="Briner A.E."/>
            <person name="Felis G.E."/>
            <person name="de Vos W.M."/>
            <person name="Barrangou R."/>
            <person name="Klaenhammer T.R."/>
            <person name="Caufield P.W."/>
            <person name="Cui Y."/>
            <person name="Zhang H."/>
            <person name="O'Toole P.W."/>
        </authorList>
    </citation>
    <scope>NUCLEOTIDE SEQUENCE [LARGE SCALE GENOMIC DNA]</scope>
    <source>
        <strain evidence="2 3">JCM 15530</strain>
    </source>
</reference>
<proteinExistence type="predicted"/>
<dbReference type="InterPro" id="IPR008964">
    <property type="entry name" value="Invasin/intimin_cell_adhesion"/>
</dbReference>
<protein>
    <recommendedName>
        <fullName evidence="1">BIG2 domain-containing protein</fullName>
    </recommendedName>
</protein>
<name>A0A0R1HRD2_9LACO</name>
<organism evidence="2 3">
    <name type="scientific">Secundilactobacillus kimchicus JCM 15530</name>
    <dbReference type="NCBI Taxonomy" id="1302272"/>
    <lineage>
        <taxon>Bacteria</taxon>
        <taxon>Bacillati</taxon>
        <taxon>Bacillota</taxon>
        <taxon>Bacilli</taxon>
        <taxon>Lactobacillales</taxon>
        <taxon>Lactobacillaceae</taxon>
        <taxon>Secundilactobacillus</taxon>
    </lineage>
</organism>
<dbReference type="Proteomes" id="UP000050911">
    <property type="component" value="Unassembled WGS sequence"/>
</dbReference>
<evidence type="ECO:0000313" key="2">
    <source>
        <dbReference type="EMBL" id="KRK49036.1"/>
    </source>
</evidence>
<keyword evidence="3" id="KW-1185">Reference proteome</keyword>
<gene>
    <name evidence="2" type="ORF">FC96_GL001364</name>
</gene>
<dbReference type="PATRIC" id="fig|1302272.5.peg.1372"/>
<accession>A0A0R1HRD2</accession>
<dbReference type="InterPro" id="IPR003343">
    <property type="entry name" value="Big_2"/>
</dbReference>
<dbReference type="RefSeq" id="WP_056942147.1">
    <property type="nucleotide sequence ID" value="NZ_AZCX01000002.1"/>
</dbReference>
<dbReference type="OrthoDB" id="2329086at2"/>
<dbReference type="STRING" id="1302272.FC96_GL001364"/>
<feature type="domain" description="BIG2" evidence="1">
    <location>
        <begin position="150"/>
        <end position="226"/>
    </location>
</feature>